<dbReference type="Proteomes" id="UP000299011">
    <property type="component" value="Chromosome"/>
</dbReference>
<dbReference type="AlphaFoldDB" id="A0A4P8PDM7"/>
<dbReference type="RefSeq" id="WP_049917517.1">
    <property type="nucleotide sequence ID" value="NC_017941.2"/>
</dbReference>
<reference evidence="2 3" key="1">
    <citation type="submission" date="2019-04" db="EMBL/GenBank/DDBJ databases">
        <title>Methylomes of two halophilic Archaea, Haloarcula marismortui and Haloferax mediterranei.</title>
        <authorList>
            <person name="DasSarma S."/>
            <person name="DasSarma P."/>
            <person name="DasSarma S."/>
            <person name="Fomenkov A."/>
            <person name="Vincze T."/>
            <person name="Anton B.P."/>
            <person name="Roberts R.J."/>
        </authorList>
    </citation>
    <scope>NUCLEOTIDE SEQUENCE [LARGE SCALE GENOMIC DNA]</scope>
    <source>
        <strain evidence="3">ATCC 33500 / DSM 1411 / JCM 8866 / NBRC 14739 / NCIMB 2177 / R-4</strain>
    </source>
</reference>
<dbReference type="GeneID" id="40157246"/>
<name>A0A4P8PDM7_HALMT</name>
<proteinExistence type="predicted"/>
<accession>A0A4P8PDM7</accession>
<sequence>MGIDRLFETEIREQRAGVAVYLRDAADRLEAGELEFHDDEETVVLDVPEQVTLEVTVEQDDDAPDAGDVRRVRFELHLEKTA</sequence>
<evidence type="ECO:0000313" key="2">
    <source>
        <dbReference type="EMBL" id="QCQ76038.1"/>
    </source>
</evidence>
<feature type="domain" description="Amphi-Trp" evidence="1">
    <location>
        <begin position="4"/>
        <end position="77"/>
    </location>
</feature>
<organism evidence="2 3">
    <name type="scientific">Haloferax mediterranei (strain ATCC 33500 / DSM 1411 / JCM 8866 / NBRC 14739 / NCIMB 2177 / R-4)</name>
    <name type="common">Halobacterium mediterranei</name>
    <dbReference type="NCBI Taxonomy" id="523841"/>
    <lineage>
        <taxon>Archaea</taxon>
        <taxon>Methanobacteriati</taxon>
        <taxon>Methanobacteriota</taxon>
        <taxon>Stenosarchaea group</taxon>
        <taxon>Halobacteria</taxon>
        <taxon>Halobacteriales</taxon>
        <taxon>Haloferacaceae</taxon>
        <taxon>Haloferax</taxon>
    </lineage>
</organism>
<evidence type="ECO:0000313" key="3">
    <source>
        <dbReference type="Proteomes" id="UP000299011"/>
    </source>
</evidence>
<dbReference type="NCBIfam" id="TIGR04354">
    <property type="entry name" value="amphi-Trp"/>
    <property type="match status" value="1"/>
</dbReference>
<protein>
    <submittedName>
        <fullName evidence="2">Amphi-Trp domain-containing protein</fullName>
    </submittedName>
</protein>
<dbReference type="EMBL" id="CP039139">
    <property type="protein sequence ID" value="QCQ76038.1"/>
    <property type="molecule type" value="Genomic_DNA"/>
</dbReference>
<dbReference type="OrthoDB" id="383387at2157"/>
<dbReference type="InterPro" id="IPR027598">
    <property type="entry name" value="Amphi-Trp_dom"/>
</dbReference>
<evidence type="ECO:0000259" key="1">
    <source>
        <dbReference type="Pfam" id="PF20068"/>
    </source>
</evidence>
<gene>
    <name evidence="2" type="ORF">E6P09_12475</name>
</gene>
<dbReference type="Pfam" id="PF20068">
    <property type="entry name" value="Amphi-Trp"/>
    <property type="match status" value="1"/>
</dbReference>